<protein>
    <recommendedName>
        <fullName evidence="1">Periplasmic copper-binding protein NosD beta helix domain-containing protein</fullName>
    </recommendedName>
</protein>
<dbReference type="InterPro" id="IPR007742">
    <property type="entry name" value="NosD_dom"/>
</dbReference>
<comment type="caution">
    <text evidence="2">The sequence shown here is derived from an EMBL/GenBank/DDBJ whole genome shotgun (WGS) entry which is preliminary data.</text>
</comment>
<dbReference type="Proteomes" id="UP000564677">
    <property type="component" value="Unassembled WGS sequence"/>
</dbReference>
<evidence type="ECO:0000313" key="2">
    <source>
        <dbReference type="EMBL" id="NIJ64115.1"/>
    </source>
</evidence>
<name>A0A7X5UXL0_9SPHN</name>
<feature type="domain" description="Periplasmic copper-binding protein NosD beta helix" evidence="1">
    <location>
        <begin position="213"/>
        <end position="357"/>
    </location>
</feature>
<sequence>MDSESRHPGSVRRQGRRPGFAEERCRLQCRISNVLQMFSSRVAMEIWRTSMAYVIDTDLAASAAGKGADMVGFAQSGGGASHRTTADKLRETVSILDFGGVGDGVTDNTAALMAALLTNKPVFFPGTENGVPYLVSGNFDFAAIKAATGKEIPVVALHGEGAARSVVKFTGSGTFLKGGTTVSNAGYPGMGYPQVLSLDGLGLVGAGVKGASIAVTYGQFTTQAGNGYAGCDSTQTAIEWEFEPMSSVRNCMIECFGTGIRTHQGYAYTISECHIRFNMIGLDLRAATTTGNVVGNMIERNGIGIGIWTASLLSIRANAIQGNYAGADVVSYNWSTQVKFDSNYFEATENCFVQNGDSAGEYISNNFVFVDNKGLSVNIVDCADRFYFIRNRLGSFSVGDTYVSHIVVEDNTENEANGLVSFTDFQGSGASALLNRSAPLLHRQPYTASPSIGHGLSDSFNVIIPGAARGDRIEVTHTGLKPGWEAAGNCIGPDTVRVDLRNFTGASDGGFSGTLTVLVFRT</sequence>
<evidence type="ECO:0000259" key="1">
    <source>
        <dbReference type="Pfam" id="PF05048"/>
    </source>
</evidence>
<dbReference type="Pfam" id="PF05048">
    <property type="entry name" value="NosD"/>
    <property type="match status" value="1"/>
</dbReference>
<reference evidence="2 3" key="1">
    <citation type="submission" date="2020-03" db="EMBL/GenBank/DDBJ databases">
        <title>Genomic Encyclopedia of Type Strains, Phase IV (KMG-IV): sequencing the most valuable type-strain genomes for metagenomic binning, comparative biology and taxonomic classification.</title>
        <authorList>
            <person name="Goeker M."/>
        </authorList>
    </citation>
    <scope>NUCLEOTIDE SEQUENCE [LARGE SCALE GENOMIC DNA]</scope>
    <source>
        <strain evidence="2 3">DSM 4733</strain>
    </source>
</reference>
<dbReference type="RefSeq" id="WP_167298518.1">
    <property type="nucleotide sequence ID" value="NZ_JAASQV010000001.1"/>
</dbReference>
<dbReference type="InterPro" id="IPR011050">
    <property type="entry name" value="Pectin_lyase_fold/virulence"/>
</dbReference>
<proteinExistence type="predicted"/>
<dbReference type="AlphaFoldDB" id="A0A7X5UXL0"/>
<dbReference type="Gene3D" id="2.160.20.10">
    <property type="entry name" value="Single-stranded right-handed beta-helix, Pectin lyase-like"/>
    <property type="match status" value="1"/>
</dbReference>
<accession>A0A7X5UXL0</accession>
<keyword evidence="3" id="KW-1185">Reference proteome</keyword>
<gene>
    <name evidence="2" type="ORF">FHR20_001046</name>
</gene>
<organism evidence="2 3">
    <name type="scientific">Sphingomonas leidyi</name>
    <dbReference type="NCBI Taxonomy" id="68569"/>
    <lineage>
        <taxon>Bacteria</taxon>
        <taxon>Pseudomonadati</taxon>
        <taxon>Pseudomonadota</taxon>
        <taxon>Alphaproteobacteria</taxon>
        <taxon>Sphingomonadales</taxon>
        <taxon>Sphingomonadaceae</taxon>
        <taxon>Sphingomonas</taxon>
    </lineage>
</organism>
<dbReference type="SUPFAM" id="SSF51126">
    <property type="entry name" value="Pectin lyase-like"/>
    <property type="match status" value="1"/>
</dbReference>
<evidence type="ECO:0000313" key="3">
    <source>
        <dbReference type="Proteomes" id="UP000564677"/>
    </source>
</evidence>
<dbReference type="EMBL" id="JAASQV010000001">
    <property type="protein sequence ID" value="NIJ64115.1"/>
    <property type="molecule type" value="Genomic_DNA"/>
</dbReference>
<dbReference type="InterPro" id="IPR012334">
    <property type="entry name" value="Pectin_lyas_fold"/>
</dbReference>